<feature type="transmembrane region" description="Helical" evidence="1">
    <location>
        <begin position="40"/>
        <end position="58"/>
    </location>
</feature>
<evidence type="ECO:0008006" key="4">
    <source>
        <dbReference type="Google" id="ProtNLM"/>
    </source>
</evidence>
<dbReference type="EMBL" id="JACJII010000001">
    <property type="protein sequence ID" value="MBA9004851.1"/>
    <property type="molecule type" value="Genomic_DNA"/>
</dbReference>
<evidence type="ECO:0000256" key="1">
    <source>
        <dbReference type="SAM" id="Phobius"/>
    </source>
</evidence>
<name>A0A7W3MZN8_9ACTN</name>
<dbReference type="RefSeq" id="WP_182706181.1">
    <property type="nucleotide sequence ID" value="NZ_JACJII010000001.1"/>
</dbReference>
<accession>A0A7W3MZN8</accession>
<keyword evidence="1" id="KW-1133">Transmembrane helix</keyword>
<sequence>MLFYVLAAVAAIGVVLVAARLMRGTPDPHPDGPAAGHSGAMLAALFLLAFAIAVVVPWSTNDAARQNTQDEGRAVAEAYWTAARLPSPARERVQADLRRYVDLVRGGEWRLMAEGRLSAEGWAYLERVRREIAAAPAADDDAREVRSAALERIREVSAARRQRAVDAATTPPPGLLAITVLTGLAVVFFPFLAGARPRGAALVPLATMAALLAVGLYLVFDISRVFTGALAVEPDAFDNVAAELRRVPAAGG</sequence>
<organism evidence="2 3">
    <name type="scientific">Thermomonospora cellulosilytica</name>
    <dbReference type="NCBI Taxonomy" id="1411118"/>
    <lineage>
        <taxon>Bacteria</taxon>
        <taxon>Bacillati</taxon>
        <taxon>Actinomycetota</taxon>
        <taxon>Actinomycetes</taxon>
        <taxon>Streptosporangiales</taxon>
        <taxon>Thermomonosporaceae</taxon>
        <taxon>Thermomonospora</taxon>
    </lineage>
</organism>
<proteinExistence type="predicted"/>
<keyword evidence="1" id="KW-0472">Membrane</keyword>
<keyword evidence="3" id="KW-1185">Reference proteome</keyword>
<gene>
    <name evidence="2" type="ORF">HNR21_003733</name>
</gene>
<feature type="transmembrane region" description="Helical" evidence="1">
    <location>
        <begin position="199"/>
        <end position="220"/>
    </location>
</feature>
<comment type="caution">
    <text evidence="2">The sequence shown here is derived from an EMBL/GenBank/DDBJ whole genome shotgun (WGS) entry which is preliminary data.</text>
</comment>
<protein>
    <recommendedName>
        <fullName evidence="4">DUF4239 domain-containing protein</fullName>
    </recommendedName>
</protein>
<keyword evidence="1" id="KW-0812">Transmembrane</keyword>
<reference evidence="2 3" key="1">
    <citation type="submission" date="2020-08" db="EMBL/GenBank/DDBJ databases">
        <title>Sequencing the genomes of 1000 actinobacteria strains.</title>
        <authorList>
            <person name="Klenk H.-P."/>
        </authorList>
    </citation>
    <scope>NUCLEOTIDE SEQUENCE [LARGE SCALE GENOMIC DNA]</scope>
    <source>
        <strain evidence="2 3">DSM 45823</strain>
    </source>
</reference>
<dbReference type="AlphaFoldDB" id="A0A7W3MZN8"/>
<feature type="transmembrane region" description="Helical" evidence="1">
    <location>
        <begin position="173"/>
        <end position="193"/>
    </location>
</feature>
<dbReference type="InterPro" id="IPR025333">
    <property type="entry name" value="DUF4239"/>
</dbReference>
<evidence type="ECO:0000313" key="2">
    <source>
        <dbReference type="EMBL" id="MBA9004851.1"/>
    </source>
</evidence>
<dbReference type="Pfam" id="PF14023">
    <property type="entry name" value="Bestrophin-like"/>
    <property type="match status" value="1"/>
</dbReference>
<dbReference type="Proteomes" id="UP000539313">
    <property type="component" value="Unassembled WGS sequence"/>
</dbReference>
<evidence type="ECO:0000313" key="3">
    <source>
        <dbReference type="Proteomes" id="UP000539313"/>
    </source>
</evidence>